<dbReference type="Proteomes" id="UP000182836">
    <property type="component" value="Unassembled WGS sequence"/>
</dbReference>
<evidence type="ECO:0000313" key="1">
    <source>
        <dbReference type="EMBL" id="SDJ71211.1"/>
    </source>
</evidence>
<reference evidence="1 2" key="1">
    <citation type="submission" date="2016-10" db="EMBL/GenBank/DDBJ databases">
        <authorList>
            <person name="de Groot N.N."/>
        </authorList>
    </citation>
    <scope>NUCLEOTIDE SEQUENCE [LARGE SCALE GENOMIC DNA]</scope>
    <source>
        <strain evidence="1 2">DSM 2895</strain>
    </source>
</reference>
<dbReference type="PATRIC" id="fig|47500.7.peg.5989"/>
<dbReference type="OrthoDB" id="1707905at2"/>
<dbReference type="AlphaFoldDB" id="A0A0D1XNY2"/>
<protein>
    <submittedName>
        <fullName evidence="1">Uncharacterized protein</fullName>
    </submittedName>
</protein>
<dbReference type="GeneID" id="42305870"/>
<organism evidence="1 2">
    <name type="scientific">Aneurinibacillus migulanus</name>
    <name type="common">Bacillus migulanus</name>
    <dbReference type="NCBI Taxonomy" id="47500"/>
    <lineage>
        <taxon>Bacteria</taxon>
        <taxon>Bacillati</taxon>
        <taxon>Bacillota</taxon>
        <taxon>Bacilli</taxon>
        <taxon>Bacillales</taxon>
        <taxon>Paenibacillaceae</taxon>
        <taxon>Aneurinibacillus group</taxon>
        <taxon>Aneurinibacillus</taxon>
    </lineage>
</organism>
<dbReference type="EMBL" id="FNED01000026">
    <property type="protein sequence ID" value="SDJ71211.1"/>
    <property type="molecule type" value="Genomic_DNA"/>
</dbReference>
<sequence>MERKGYQMEGRTLTMPVPFGMESEEEADAYIKVREYLRSNPYSNAMQIANATQVSIHKITKYVRQGLLHNQK</sequence>
<name>A0A0D1XNY2_ANEMI</name>
<gene>
    <name evidence="1" type="ORF">SAMN04487909_12627</name>
</gene>
<evidence type="ECO:0000313" key="2">
    <source>
        <dbReference type="Proteomes" id="UP000182836"/>
    </source>
</evidence>
<proteinExistence type="predicted"/>
<accession>A0A0D1XNY2</accession>
<dbReference type="RefSeq" id="WP_052520456.1">
    <property type="nucleotide sequence ID" value="NZ_BJOA01000085.1"/>
</dbReference>